<dbReference type="Gene3D" id="3.30.420.40">
    <property type="match status" value="2"/>
</dbReference>
<name>A0AAU7KG25_9GAMM</name>
<reference evidence="2" key="1">
    <citation type="submission" date="2022-06" db="EMBL/GenBank/DDBJ databases">
        <title>A novel DMS-producing enzyme.</title>
        <authorList>
            <person name="Zhang Y."/>
        </authorList>
    </citation>
    <scope>NUCLEOTIDE SEQUENCE</scope>
    <source>
        <strain evidence="2">RT37</strain>
    </source>
</reference>
<dbReference type="Pfam" id="PF11104">
    <property type="entry name" value="PilM_2"/>
    <property type="match status" value="1"/>
</dbReference>
<protein>
    <submittedName>
        <fullName evidence="2">Pilus assembly protein PilM</fullName>
    </submittedName>
</protein>
<dbReference type="InterPro" id="IPR050696">
    <property type="entry name" value="FtsA/MreB"/>
</dbReference>
<dbReference type="InterPro" id="IPR003494">
    <property type="entry name" value="SHS2_FtsA"/>
</dbReference>
<evidence type="ECO:0000313" key="2">
    <source>
        <dbReference type="EMBL" id="XBO70387.1"/>
    </source>
</evidence>
<dbReference type="SUPFAM" id="SSF53067">
    <property type="entry name" value="Actin-like ATPase domain"/>
    <property type="match status" value="2"/>
</dbReference>
<dbReference type="InterPro" id="IPR005883">
    <property type="entry name" value="PilM"/>
</dbReference>
<dbReference type="CDD" id="cd24049">
    <property type="entry name" value="ASKHA_NBD_PilM"/>
    <property type="match status" value="1"/>
</dbReference>
<dbReference type="GO" id="GO:0051301">
    <property type="term" value="P:cell division"/>
    <property type="evidence" value="ECO:0007669"/>
    <property type="project" value="InterPro"/>
</dbReference>
<sequence>MWFSSKDKGLVGVDITSASVKLIELVEDDAGHRVAGYAVRPLRQGAVVERRIRDMGEVIEVLSRVVELASPGSREAAVAVPSRAAITRVLRYPAALDDEEIEARIEWESDKHIPFPFREVAFDFYRLGRCSDDPQWQEVLLVACRRQDVEQLTQALEASGLMPAAVDVESFAIERAIAGLCRRRRLGDGALALVDVGAYLNTLHVVVAGRIVYSHDSLFGGMQLTEAIQRHYGIGMDEAGFGKKRGGLPDDYSQTVLGPFVETLVEHIQRSLQLYQVSDHVRPLERLLLTGGGSLVAGLADRLSQALGLPVSQVDPLEGMALKPSLDAAALRGEAPALLTACGLAMRGRP</sequence>
<dbReference type="PANTHER" id="PTHR32432">
    <property type="entry name" value="CELL DIVISION PROTEIN FTSA-RELATED"/>
    <property type="match status" value="1"/>
</dbReference>
<dbReference type="EMBL" id="CP098827">
    <property type="protein sequence ID" value="XBO70387.1"/>
    <property type="molecule type" value="Genomic_DNA"/>
</dbReference>
<dbReference type="Gene3D" id="3.30.1490.300">
    <property type="match status" value="1"/>
</dbReference>
<proteinExistence type="predicted"/>
<accession>A0AAU7KG25</accession>
<dbReference type="NCBIfam" id="TIGR01175">
    <property type="entry name" value="pilM"/>
    <property type="match status" value="1"/>
</dbReference>
<dbReference type="SMART" id="SM00842">
    <property type="entry name" value="FtsA"/>
    <property type="match status" value="1"/>
</dbReference>
<dbReference type="InterPro" id="IPR043129">
    <property type="entry name" value="ATPase_NBD"/>
</dbReference>
<dbReference type="RefSeq" id="WP_045991143.1">
    <property type="nucleotide sequence ID" value="NZ_CP098827.1"/>
</dbReference>
<dbReference type="PIRSF" id="PIRSF019169">
    <property type="entry name" value="PilM"/>
    <property type="match status" value="1"/>
</dbReference>
<gene>
    <name evidence="2" type="ORF">NFG58_17515</name>
</gene>
<dbReference type="AlphaFoldDB" id="A0AAU7KG25"/>
<dbReference type="PANTHER" id="PTHR32432:SF3">
    <property type="entry name" value="ETHANOLAMINE UTILIZATION PROTEIN EUTJ"/>
    <property type="match status" value="1"/>
</dbReference>
<feature type="domain" description="SHS2" evidence="1">
    <location>
        <begin position="10"/>
        <end position="177"/>
    </location>
</feature>
<organism evidence="2">
    <name type="scientific">Halomonas sp. RT37</name>
    <dbReference type="NCBI Taxonomy" id="2950872"/>
    <lineage>
        <taxon>Bacteria</taxon>
        <taxon>Pseudomonadati</taxon>
        <taxon>Pseudomonadota</taxon>
        <taxon>Gammaproteobacteria</taxon>
        <taxon>Oceanospirillales</taxon>
        <taxon>Halomonadaceae</taxon>
        <taxon>Halomonas</taxon>
    </lineage>
</organism>
<evidence type="ECO:0000259" key="1">
    <source>
        <dbReference type="SMART" id="SM00842"/>
    </source>
</evidence>